<dbReference type="InterPro" id="IPR015946">
    <property type="entry name" value="KH_dom-like_a/b"/>
</dbReference>
<protein>
    <recommendedName>
        <fullName evidence="2">Ribosome-binding factor A</fullName>
    </recommendedName>
</protein>
<dbReference type="NCBIfam" id="TIGR00082">
    <property type="entry name" value="rbfA"/>
    <property type="match status" value="1"/>
</dbReference>
<comment type="caution">
    <text evidence="3">The sequence shown here is derived from an EMBL/GenBank/DDBJ whole genome shotgun (WGS) entry which is preliminary data.</text>
</comment>
<name>A0A8J6TWZ2_9FIRM</name>
<comment type="function">
    <text evidence="2">One of several proteins that assist in the late maturation steps of the functional core of the 30S ribosomal subunit. Associates with free 30S ribosomal subunits (but not with 30S subunits that are part of 70S ribosomes or polysomes). Required for efficient processing of 16S rRNA. May interact with the 5'-terminal helix region of 16S rRNA.</text>
</comment>
<proteinExistence type="inferred from homology"/>
<dbReference type="Pfam" id="PF02033">
    <property type="entry name" value="RBFA"/>
    <property type="match status" value="1"/>
</dbReference>
<dbReference type="EMBL" id="JACRTL010000002">
    <property type="protein sequence ID" value="MBC8610405.1"/>
    <property type="molecule type" value="Genomic_DNA"/>
</dbReference>
<reference evidence="3" key="1">
    <citation type="submission" date="2020-08" db="EMBL/GenBank/DDBJ databases">
        <title>Genome public.</title>
        <authorList>
            <person name="Liu C."/>
            <person name="Sun Q."/>
        </authorList>
    </citation>
    <scope>NUCLEOTIDE SEQUENCE</scope>
    <source>
        <strain evidence="3">NSJ-15</strain>
    </source>
</reference>
<dbReference type="InterPro" id="IPR020053">
    <property type="entry name" value="Ribosome-bd_factorA_CS"/>
</dbReference>
<dbReference type="PANTHER" id="PTHR33515">
    <property type="entry name" value="RIBOSOME-BINDING FACTOR A, CHLOROPLASTIC-RELATED"/>
    <property type="match status" value="1"/>
</dbReference>
<comment type="subcellular location">
    <subcellularLocation>
        <location evidence="2">Cytoplasm</location>
    </subcellularLocation>
</comment>
<dbReference type="GO" id="GO:0005829">
    <property type="term" value="C:cytosol"/>
    <property type="evidence" value="ECO:0007669"/>
    <property type="project" value="TreeGrafter"/>
</dbReference>
<dbReference type="AlphaFoldDB" id="A0A8J6TWZ2"/>
<dbReference type="Proteomes" id="UP000632659">
    <property type="component" value="Unassembled WGS sequence"/>
</dbReference>
<comment type="subunit">
    <text evidence="2">Monomer. Binds 30S ribosomal subunits, but not 50S ribosomal subunits or 70S ribosomes.</text>
</comment>
<sequence length="121" mass="13363">MAGFKIGRVTQDIKRELSAILRELKDPRISSMLSVVKVTVSNDMSHCKAYVSAIEGTEKTKESVEGLKSATGFVKRELSNRLHLRKCPELTFVADDSIEYGAQINQLLEGLHKDASEKAGL</sequence>
<evidence type="ECO:0000256" key="2">
    <source>
        <dbReference type="HAMAP-Rule" id="MF_00003"/>
    </source>
</evidence>
<keyword evidence="4" id="KW-1185">Reference proteome</keyword>
<dbReference type="PANTHER" id="PTHR33515:SF1">
    <property type="entry name" value="RIBOSOME-BINDING FACTOR A, CHLOROPLASTIC-RELATED"/>
    <property type="match status" value="1"/>
</dbReference>
<evidence type="ECO:0000313" key="3">
    <source>
        <dbReference type="EMBL" id="MBC8610405.1"/>
    </source>
</evidence>
<dbReference type="Gene3D" id="3.30.300.20">
    <property type="match status" value="1"/>
</dbReference>
<evidence type="ECO:0000256" key="1">
    <source>
        <dbReference type="ARBA" id="ARBA00022517"/>
    </source>
</evidence>
<dbReference type="GO" id="GO:0043024">
    <property type="term" value="F:ribosomal small subunit binding"/>
    <property type="evidence" value="ECO:0007669"/>
    <property type="project" value="TreeGrafter"/>
</dbReference>
<dbReference type="RefSeq" id="WP_187536312.1">
    <property type="nucleotide sequence ID" value="NZ_JACRTL010000002.1"/>
</dbReference>
<dbReference type="HAMAP" id="MF_00003">
    <property type="entry name" value="RbfA"/>
    <property type="match status" value="1"/>
</dbReference>
<accession>A0A8J6TWZ2</accession>
<keyword evidence="2" id="KW-0963">Cytoplasm</keyword>
<evidence type="ECO:0000313" key="4">
    <source>
        <dbReference type="Proteomes" id="UP000632659"/>
    </source>
</evidence>
<gene>
    <name evidence="2 3" type="primary">rbfA</name>
    <name evidence="3" type="ORF">H8702_04625</name>
</gene>
<comment type="similarity">
    <text evidence="2">Belongs to the RbfA family.</text>
</comment>
<dbReference type="PROSITE" id="PS01319">
    <property type="entry name" value="RBFA"/>
    <property type="match status" value="1"/>
</dbReference>
<dbReference type="SUPFAM" id="SSF89919">
    <property type="entry name" value="Ribosome-binding factor A, RbfA"/>
    <property type="match status" value="1"/>
</dbReference>
<dbReference type="GO" id="GO:0030490">
    <property type="term" value="P:maturation of SSU-rRNA"/>
    <property type="evidence" value="ECO:0007669"/>
    <property type="project" value="UniProtKB-UniRule"/>
</dbReference>
<dbReference type="InterPro" id="IPR000238">
    <property type="entry name" value="RbfA"/>
</dbReference>
<dbReference type="InterPro" id="IPR023799">
    <property type="entry name" value="RbfA_dom_sf"/>
</dbReference>
<keyword evidence="1 2" id="KW-0690">Ribosome biogenesis</keyword>
<organism evidence="3 4">
    <name type="scientific">Massiliimalia timonensis</name>
    <dbReference type="NCBI Taxonomy" id="1987501"/>
    <lineage>
        <taxon>Bacteria</taxon>
        <taxon>Bacillati</taxon>
        <taxon>Bacillota</taxon>
        <taxon>Clostridia</taxon>
        <taxon>Eubacteriales</taxon>
        <taxon>Oscillospiraceae</taxon>
        <taxon>Massiliimalia</taxon>
    </lineage>
</organism>